<evidence type="ECO:0000256" key="5">
    <source>
        <dbReference type="ARBA" id="ARBA00022729"/>
    </source>
</evidence>
<dbReference type="Proteomes" id="UP000001062">
    <property type="component" value="Chromosome"/>
</dbReference>
<proteinExistence type="predicted"/>
<keyword evidence="2" id="KW-0813">Transport</keyword>
<gene>
    <name evidence="13" type="ordered locus">Marme_1167</name>
</gene>
<dbReference type="InterPro" id="IPR011250">
    <property type="entry name" value="OMP/PagP_B-barrel"/>
</dbReference>
<dbReference type="Pfam" id="PF00691">
    <property type="entry name" value="OmpA"/>
    <property type="match status" value="1"/>
</dbReference>
<feature type="region of interest" description="Disordered" evidence="11">
    <location>
        <begin position="170"/>
        <end position="202"/>
    </location>
</feature>
<keyword evidence="3" id="KW-1134">Transmembrane beta strand</keyword>
<evidence type="ECO:0000256" key="7">
    <source>
        <dbReference type="ARBA" id="ARBA00023114"/>
    </source>
</evidence>
<evidence type="ECO:0000256" key="9">
    <source>
        <dbReference type="ARBA" id="ARBA00023237"/>
    </source>
</evidence>
<evidence type="ECO:0000313" key="14">
    <source>
        <dbReference type="Proteomes" id="UP000001062"/>
    </source>
</evidence>
<dbReference type="RefSeq" id="WP_013660345.1">
    <property type="nucleotide sequence ID" value="NC_015276.1"/>
</dbReference>
<evidence type="ECO:0000313" key="13">
    <source>
        <dbReference type="EMBL" id="ADZ90440.1"/>
    </source>
</evidence>
<evidence type="ECO:0000256" key="2">
    <source>
        <dbReference type="ARBA" id="ARBA00022448"/>
    </source>
</evidence>
<dbReference type="InterPro" id="IPR050330">
    <property type="entry name" value="Bact_OuterMem_StrucFunc"/>
</dbReference>
<accession>F2JU19</accession>
<dbReference type="HOGENOM" id="CLU_031536_2_0_6"/>
<dbReference type="InterPro" id="IPR003367">
    <property type="entry name" value="Thrombospondin_3-like_rpt"/>
</dbReference>
<dbReference type="GO" id="GO:0009279">
    <property type="term" value="C:cell outer membrane"/>
    <property type="evidence" value="ECO:0007669"/>
    <property type="project" value="UniProtKB-SubCell"/>
</dbReference>
<dbReference type="CDD" id="cd07185">
    <property type="entry name" value="OmpA_C-like"/>
    <property type="match status" value="1"/>
</dbReference>
<reference evidence="13 14" key="1">
    <citation type="journal article" date="2012" name="Stand. Genomic Sci.">
        <title>Complete genome sequence of the melanogenic marine bacterium Marinomonas mediterranea type strain (MMB-1(T)).</title>
        <authorList>
            <person name="Lucas-Elio P."/>
            <person name="Goodwin L."/>
            <person name="Woyke T."/>
            <person name="Pitluck S."/>
            <person name="Nolan M."/>
            <person name="Kyrpides N.C."/>
            <person name="Detter J.C."/>
            <person name="Copeland A."/>
            <person name="Teshima H."/>
            <person name="Bruce D."/>
            <person name="Detter C."/>
            <person name="Tapia R."/>
            <person name="Han S."/>
            <person name="Land M.L."/>
            <person name="Ivanova N."/>
            <person name="Mikhailova N."/>
            <person name="Johnston A.W."/>
            <person name="Sanchez-Amat A."/>
        </authorList>
    </citation>
    <scope>NUCLEOTIDE SEQUENCE [LARGE SCALE GENOMIC DNA]</scope>
    <source>
        <strain evidence="14">ATCC 700492 / JCM 21426 / NBRC 103028 / MMB-1</strain>
    </source>
</reference>
<dbReference type="GO" id="GO:0046930">
    <property type="term" value="C:pore complex"/>
    <property type="evidence" value="ECO:0007669"/>
    <property type="project" value="UniProtKB-KW"/>
</dbReference>
<dbReference type="GO" id="GO:0005509">
    <property type="term" value="F:calcium ion binding"/>
    <property type="evidence" value="ECO:0007669"/>
    <property type="project" value="InterPro"/>
</dbReference>
<dbReference type="Gene3D" id="2.40.160.20">
    <property type="match status" value="1"/>
</dbReference>
<keyword evidence="4" id="KW-0812">Transmembrane</keyword>
<evidence type="ECO:0000256" key="6">
    <source>
        <dbReference type="ARBA" id="ARBA00023065"/>
    </source>
</evidence>
<dbReference type="Gene3D" id="4.10.1080.10">
    <property type="entry name" value="TSP type-3 repeat"/>
    <property type="match status" value="1"/>
</dbReference>
<dbReference type="Pfam" id="PF02412">
    <property type="entry name" value="TSP_3"/>
    <property type="match status" value="3"/>
</dbReference>
<dbReference type="GO" id="GO:0006811">
    <property type="term" value="P:monoatomic ion transport"/>
    <property type="evidence" value="ECO:0007669"/>
    <property type="project" value="UniProtKB-KW"/>
</dbReference>
<evidence type="ECO:0000256" key="4">
    <source>
        <dbReference type="ARBA" id="ARBA00022692"/>
    </source>
</evidence>
<keyword evidence="14" id="KW-1185">Reference proteome</keyword>
<dbReference type="InterPro" id="IPR006665">
    <property type="entry name" value="OmpA-like"/>
</dbReference>
<dbReference type="KEGG" id="mme:Marme_1167"/>
<name>F2JU19_MARM1</name>
<dbReference type="EMBL" id="CP002583">
    <property type="protein sequence ID" value="ADZ90440.1"/>
    <property type="molecule type" value="Genomic_DNA"/>
</dbReference>
<dbReference type="SUPFAM" id="SSF103647">
    <property type="entry name" value="TSP type-3 repeat"/>
    <property type="match status" value="2"/>
</dbReference>
<dbReference type="InterPro" id="IPR036737">
    <property type="entry name" value="OmpA-like_sf"/>
</dbReference>
<evidence type="ECO:0000256" key="11">
    <source>
        <dbReference type="SAM" id="MobiDB-lite"/>
    </source>
</evidence>
<dbReference type="eggNOG" id="COG2885">
    <property type="taxonomic scope" value="Bacteria"/>
</dbReference>
<evidence type="ECO:0000259" key="12">
    <source>
        <dbReference type="PROSITE" id="PS51123"/>
    </source>
</evidence>
<dbReference type="STRING" id="717774.Marme_1167"/>
<dbReference type="PATRIC" id="fig|717774.3.peg.1212"/>
<dbReference type="SUPFAM" id="SSF56925">
    <property type="entry name" value="OMPA-like"/>
    <property type="match status" value="1"/>
</dbReference>
<evidence type="ECO:0000256" key="10">
    <source>
        <dbReference type="PROSITE-ProRule" id="PRU00473"/>
    </source>
</evidence>
<keyword evidence="8 10" id="KW-0472">Membrane</keyword>
<protein>
    <submittedName>
        <fullName evidence="13">OmpA/MotB domain protein</fullName>
    </submittedName>
</protein>
<dbReference type="GO" id="GO:0007155">
    <property type="term" value="P:cell adhesion"/>
    <property type="evidence" value="ECO:0007669"/>
    <property type="project" value="InterPro"/>
</dbReference>
<keyword evidence="6" id="KW-0406">Ion transport</keyword>
<dbReference type="PROSITE" id="PS51123">
    <property type="entry name" value="OMPA_2"/>
    <property type="match status" value="1"/>
</dbReference>
<dbReference type="Gene3D" id="3.30.1330.60">
    <property type="entry name" value="OmpA-like domain"/>
    <property type="match status" value="1"/>
</dbReference>
<dbReference type="AlphaFoldDB" id="F2JU19"/>
<evidence type="ECO:0000256" key="1">
    <source>
        <dbReference type="ARBA" id="ARBA00004571"/>
    </source>
</evidence>
<dbReference type="PRINTS" id="PR01021">
    <property type="entry name" value="OMPADOMAIN"/>
</dbReference>
<dbReference type="InterPro" id="IPR006664">
    <property type="entry name" value="OMP_bac"/>
</dbReference>
<keyword evidence="9" id="KW-0998">Cell outer membrane</keyword>
<comment type="subcellular location">
    <subcellularLocation>
        <location evidence="1">Cell outer membrane</location>
        <topology evidence="1">Multi-pass membrane protein</topology>
    </subcellularLocation>
</comment>
<dbReference type="SUPFAM" id="SSF103088">
    <property type="entry name" value="OmpA-like"/>
    <property type="match status" value="1"/>
</dbReference>
<keyword evidence="5" id="KW-0732">Signal</keyword>
<sequence length="422" mass="45350" precursor="true">MKLTRILIPVLMAGASLAYGENNLDKVDQVYLGIDIGITEGERDDSFATGKIGYQLSDVWGIEAGYLNSLDNDAPKDAINLSALYYFNHFEDTSIFAKGLIQNDDEVTLGIGIGLQHFVYPNVSISPLLSYLQNDEGGEVVGQVGLNYFFGKTNSKPKDADNDGVIDQKDQCPNSAPNASVDMSGCEEKATSKPTVVDMPKKVDSDGDGIYDSVDQCPNTPANNEVNDLGCTLPNDNDQDGVLSNLDQCPTTPANTAVDDKGCAVVLDSDNDGVMDTSDSCPNTPAGFSVNSEGCTLYDLQTEEVQLEIRFANNSSEVKSESLPVLEEFATAINSYDLKNVEVQGHSSLDGSASYNLRLSEARAQSVADVLVKQFGVDASVITAKGYGETQPVINEISNEANTVNRRVVAVIQYEDKKAVQQ</sequence>
<keyword evidence="7" id="KW-0626">Porin</keyword>
<dbReference type="PANTHER" id="PTHR30329:SF21">
    <property type="entry name" value="LIPOPROTEIN YIAD-RELATED"/>
    <property type="match status" value="1"/>
</dbReference>
<dbReference type="InterPro" id="IPR028974">
    <property type="entry name" value="TSP_type-3_rpt"/>
</dbReference>
<evidence type="ECO:0000256" key="8">
    <source>
        <dbReference type="ARBA" id="ARBA00023136"/>
    </source>
</evidence>
<evidence type="ECO:0000256" key="3">
    <source>
        <dbReference type="ARBA" id="ARBA00022452"/>
    </source>
</evidence>
<dbReference type="OrthoDB" id="9782229at2"/>
<dbReference type="PANTHER" id="PTHR30329">
    <property type="entry name" value="STATOR ELEMENT OF FLAGELLAR MOTOR COMPLEX"/>
    <property type="match status" value="1"/>
</dbReference>
<feature type="domain" description="OmpA-like" evidence="12">
    <location>
        <begin position="298"/>
        <end position="416"/>
    </location>
</feature>
<dbReference type="GO" id="GO:0015288">
    <property type="term" value="F:porin activity"/>
    <property type="evidence" value="ECO:0007669"/>
    <property type="project" value="UniProtKB-KW"/>
</dbReference>
<organism evidence="13 14">
    <name type="scientific">Marinomonas mediterranea (strain ATCC 700492 / JCM 21426 / NBRC 103028 / MMB-1)</name>
    <dbReference type="NCBI Taxonomy" id="717774"/>
    <lineage>
        <taxon>Bacteria</taxon>
        <taxon>Pseudomonadati</taxon>
        <taxon>Pseudomonadota</taxon>
        <taxon>Gammaproteobacteria</taxon>
        <taxon>Oceanospirillales</taxon>
        <taxon>Oceanospirillaceae</taxon>
        <taxon>Marinomonas</taxon>
    </lineage>
</organism>